<dbReference type="PROSITE" id="PS50929">
    <property type="entry name" value="ABC_TM1F"/>
    <property type="match status" value="1"/>
</dbReference>
<keyword evidence="2" id="KW-0813">Transport</keyword>
<dbReference type="RefSeq" id="WP_149567129.1">
    <property type="nucleotide sequence ID" value="NZ_CP035807.1"/>
</dbReference>
<feature type="transmembrane region" description="Helical" evidence="9">
    <location>
        <begin position="166"/>
        <end position="191"/>
    </location>
</feature>
<gene>
    <name evidence="12" type="ORF">EW093_03865</name>
</gene>
<dbReference type="AlphaFoldDB" id="A0A5C1QCC6"/>
<feature type="transmembrane region" description="Helical" evidence="9">
    <location>
        <begin position="270"/>
        <end position="291"/>
    </location>
</feature>
<name>A0A5C1QCC6_9SPIO</name>
<evidence type="ECO:0000256" key="7">
    <source>
        <dbReference type="ARBA" id="ARBA00022989"/>
    </source>
</evidence>
<feature type="transmembrane region" description="Helical" evidence="9">
    <location>
        <begin position="393"/>
        <end position="411"/>
    </location>
</feature>
<dbReference type="InterPro" id="IPR017871">
    <property type="entry name" value="ABC_transporter-like_CS"/>
</dbReference>
<evidence type="ECO:0000313" key="12">
    <source>
        <dbReference type="EMBL" id="QEN03872.1"/>
    </source>
</evidence>
<dbReference type="InterPro" id="IPR003439">
    <property type="entry name" value="ABC_transporter-like_ATP-bd"/>
</dbReference>
<dbReference type="EMBL" id="CP035807">
    <property type="protein sequence ID" value="QEN03872.1"/>
    <property type="molecule type" value="Genomic_DNA"/>
</dbReference>
<accession>A0A5C1QCC6</accession>
<dbReference type="Pfam" id="PF00664">
    <property type="entry name" value="ABC_membrane"/>
    <property type="match status" value="1"/>
</dbReference>
<dbReference type="InterPro" id="IPR036640">
    <property type="entry name" value="ABC1_TM_sf"/>
</dbReference>
<dbReference type="KEGG" id="sper:EW093_03865"/>
<evidence type="ECO:0000256" key="6">
    <source>
        <dbReference type="ARBA" id="ARBA00022840"/>
    </source>
</evidence>
<feature type="domain" description="ABC transporter" evidence="10">
    <location>
        <begin position="448"/>
        <end position="683"/>
    </location>
</feature>
<dbReference type="PANTHER" id="PTHR43394">
    <property type="entry name" value="ATP-DEPENDENT PERMEASE MDL1, MITOCHONDRIAL"/>
    <property type="match status" value="1"/>
</dbReference>
<evidence type="ECO:0000256" key="8">
    <source>
        <dbReference type="ARBA" id="ARBA00023136"/>
    </source>
</evidence>
<dbReference type="InterPro" id="IPR003593">
    <property type="entry name" value="AAA+_ATPase"/>
</dbReference>
<dbReference type="GO" id="GO:0005524">
    <property type="term" value="F:ATP binding"/>
    <property type="evidence" value="ECO:0007669"/>
    <property type="project" value="UniProtKB-KW"/>
</dbReference>
<dbReference type="GO" id="GO:0005886">
    <property type="term" value="C:plasma membrane"/>
    <property type="evidence" value="ECO:0007669"/>
    <property type="project" value="UniProtKB-SubCell"/>
</dbReference>
<evidence type="ECO:0000256" key="9">
    <source>
        <dbReference type="SAM" id="Phobius"/>
    </source>
</evidence>
<dbReference type="GO" id="GO:0016887">
    <property type="term" value="F:ATP hydrolysis activity"/>
    <property type="evidence" value="ECO:0007669"/>
    <property type="project" value="InterPro"/>
</dbReference>
<reference evidence="12 13" key="2">
    <citation type="submission" date="2019-09" db="EMBL/GenBank/DDBJ databases">
        <title>Complete Genome Sequence and Methylome Analysis of free living Spirochaetas.</title>
        <authorList>
            <person name="Leshcheva N."/>
            <person name="Mikheeva N."/>
        </authorList>
    </citation>
    <scope>NUCLEOTIDE SEQUENCE [LARGE SCALE GENOMIC DNA]</scope>
    <source>
        <strain evidence="12 13">P</strain>
    </source>
</reference>
<evidence type="ECO:0000256" key="1">
    <source>
        <dbReference type="ARBA" id="ARBA00004651"/>
    </source>
</evidence>
<protein>
    <submittedName>
        <fullName evidence="12">ABC transporter ATP-binding protein</fullName>
    </submittedName>
</protein>
<feature type="transmembrane region" description="Helical" evidence="9">
    <location>
        <begin position="7"/>
        <end position="26"/>
    </location>
</feature>
<dbReference type="InterPro" id="IPR027417">
    <property type="entry name" value="P-loop_NTPase"/>
</dbReference>
<dbReference type="CDD" id="cd18548">
    <property type="entry name" value="ABC_6TM_Tm287_like"/>
    <property type="match status" value="1"/>
</dbReference>
<sequence>MLKLIKYLKPYIGAIILAVILLYTQVNMDLALPDLMSKIINTGIQQSGIDDVIPEILRDDLYISISQEFDGKDLQILESIYQKSTKVEVLKKKYTDIENYNVLILNKKIKTTPNFDLLFAKTLLKISGMPSFDKMGESFINQAATTIIKSEYTLLGVNMGKLQRDYIIKTGGIMLLVTLLSVFCAVSVGFIGAKTSAGTAKTIRFDLFSKVESFSSAEFDRFSTASLITRSTNDITQIQQIIFMTLRMVVYAPLMGIGGFFRALSKAPSMGWIIGIAVIVLLGIISVVISISMPKFKTVQKLVDRLNLVARENLSGLLVVRAFNRQDFEEERFDKVNRDLTSTNLFIARTMVVLMPIISLIMNGLAVSIIWVGSKQVSLGTMQVGDMMAFIQYAMQIVMSFMMMSMVFITLPRASVSGKRVSEVLDIKPSINDKIDPTDLPKNLKGEVTFNSVSFKYPGGEVNALTDISFTAKPGTTTAFIGSTGSGKSSIINLIPRFYDVTKGNITIDGVDIRDIRQEALRDVIGYVPQKNVLFSGTIESNLKYGNKNGTTEDFNLATSTAQATDFILEKDEGYSFTISQDGSNVSGGQRQRLAISRALMKKAPIYIFDDSFSALDFKTDAKLRRDLKLNTGKSTIILVAQRVATIMSAEQIIVLDEGKIVGRGTHKELLKTCPEYLEITTSQLGVQERV</sequence>
<evidence type="ECO:0000259" key="10">
    <source>
        <dbReference type="PROSITE" id="PS50893"/>
    </source>
</evidence>
<dbReference type="Proteomes" id="UP000323824">
    <property type="component" value="Chromosome"/>
</dbReference>
<keyword evidence="6 12" id="KW-0067">ATP-binding</keyword>
<dbReference type="SMART" id="SM00382">
    <property type="entry name" value="AAA"/>
    <property type="match status" value="1"/>
</dbReference>
<reference evidence="12 13" key="1">
    <citation type="submission" date="2019-02" db="EMBL/GenBank/DDBJ databases">
        <authorList>
            <person name="Fomenkov A."/>
            <person name="Dubinina G."/>
            <person name="Grabovich M."/>
            <person name="Vincze T."/>
            <person name="Roberts R.J."/>
        </authorList>
    </citation>
    <scope>NUCLEOTIDE SEQUENCE [LARGE SCALE GENOMIC DNA]</scope>
    <source>
        <strain evidence="12 13">P</strain>
    </source>
</reference>
<dbReference type="SUPFAM" id="SSF52540">
    <property type="entry name" value="P-loop containing nucleoside triphosphate hydrolases"/>
    <property type="match status" value="1"/>
</dbReference>
<keyword evidence="3" id="KW-1003">Cell membrane</keyword>
<evidence type="ECO:0000256" key="5">
    <source>
        <dbReference type="ARBA" id="ARBA00022741"/>
    </source>
</evidence>
<dbReference type="Pfam" id="PF00005">
    <property type="entry name" value="ABC_tran"/>
    <property type="match status" value="1"/>
</dbReference>
<evidence type="ECO:0000313" key="13">
    <source>
        <dbReference type="Proteomes" id="UP000323824"/>
    </source>
</evidence>
<dbReference type="InterPro" id="IPR039421">
    <property type="entry name" value="Type_1_exporter"/>
</dbReference>
<evidence type="ECO:0000256" key="3">
    <source>
        <dbReference type="ARBA" id="ARBA00022475"/>
    </source>
</evidence>
<keyword evidence="13" id="KW-1185">Reference proteome</keyword>
<evidence type="ECO:0000256" key="2">
    <source>
        <dbReference type="ARBA" id="ARBA00022448"/>
    </source>
</evidence>
<feature type="transmembrane region" description="Helical" evidence="9">
    <location>
        <begin position="241"/>
        <end position="264"/>
    </location>
</feature>
<keyword evidence="4 9" id="KW-0812">Transmembrane</keyword>
<dbReference type="PANTHER" id="PTHR43394:SF1">
    <property type="entry name" value="ATP-BINDING CASSETTE SUB-FAMILY B MEMBER 10, MITOCHONDRIAL"/>
    <property type="match status" value="1"/>
</dbReference>
<comment type="subcellular location">
    <subcellularLocation>
        <location evidence="1">Cell membrane</location>
        <topology evidence="1">Multi-pass membrane protein</topology>
    </subcellularLocation>
</comment>
<dbReference type="Gene3D" id="3.40.50.300">
    <property type="entry name" value="P-loop containing nucleotide triphosphate hydrolases"/>
    <property type="match status" value="1"/>
</dbReference>
<dbReference type="PROSITE" id="PS50893">
    <property type="entry name" value="ABC_TRANSPORTER_2"/>
    <property type="match status" value="1"/>
</dbReference>
<proteinExistence type="predicted"/>
<feature type="domain" description="ABC transmembrane type-1" evidence="11">
    <location>
        <begin position="171"/>
        <end position="413"/>
    </location>
</feature>
<organism evidence="12 13">
    <name type="scientific">Thiospirochaeta perfilievii</name>
    <dbReference type="NCBI Taxonomy" id="252967"/>
    <lineage>
        <taxon>Bacteria</taxon>
        <taxon>Pseudomonadati</taxon>
        <taxon>Spirochaetota</taxon>
        <taxon>Spirochaetia</taxon>
        <taxon>Spirochaetales</taxon>
        <taxon>Spirochaetaceae</taxon>
        <taxon>Thiospirochaeta</taxon>
    </lineage>
</organism>
<dbReference type="Gene3D" id="1.20.1560.10">
    <property type="entry name" value="ABC transporter type 1, transmembrane domain"/>
    <property type="match status" value="1"/>
</dbReference>
<dbReference type="InterPro" id="IPR011527">
    <property type="entry name" value="ABC1_TM_dom"/>
</dbReference>
<evidence type="ECO:0000256" key="4">
    <source>
        <dbReference type="ARBA" id="ARBA00022692"/>
    </source>
</evidence>
<keyword evidence="7 9" id="KW-1133">Transmembrane helix</keyword>
<dbReference type="GO" id="GO:0015421">
    <property type="term" value="F:ABC-type oligopeptide transporter activity"/>
    <property type="evidence" value="ECO:0007669"/>
    <property type="project" value="TreeGrafter"/>
</dbReference>
<dbReference type="PROSITE" id="PS00211">
    <property type="entry name" value="ABC_TRANSPORTER_1"/>
    <property type="match status" value="1"/>
</dbReference>
<keyword evidence="5" id="KW-0547">Nucleotide-binding</keyword>
<dbReference type="SUPFAM" id="SSF90123">
    <property type="entry name" value="ABC transporter transmembrane region"/>
    <property type="match status" value="1"/>
</dbReference>
<dbReference type="FunFam" id="3.40.50.300:FF:000854">
    <property type="entry name" value="Multidrug ABC transporter ATP-binding protein"/>
    <property type="match status" value="1"/>
</dbReference>
<keyword evidence="8 9" id="KW-0472">Membrane</keyword>
<feature type="transmembrane region" description="Helical" evidence="9">
    <location>
        <begin position="352"/>
        <end position="373"/>
    </location>
</feature>
<evidence type="ECO:0000259" key="11">
    <source>
        <dbReference type="PROSITE" id="PS50929"/>
    </source>
</evidence>
<dbReference type="OrthoDB" id="341671at2"/>